<name>A0A0F9W559_9ZZZZ</name>
<dbReference type="EMBL" id="LAZR01000003">
    <property type="protein sequence ID" value="KKO11470.1"/>
    <property type="molecule type" value="Genomic_DNA"/>
</dbReference>
<comment type="caution">
    <text evidence="1">The sequence shown here is derived from an EMBL/GenBank/DDBJ whole genome shotgun (WGS) entry which is preliminary data.</text>
</comment>
<accession>A0A0F9W559</accession>
<proteinExistence type="predicted"/>
<gene>
    <name evidence="1" type="ORF">LCGC14_0019510</name>
</gene>
<reference evidence="1" key="1">
    <citation type="journal article" date="2015" name="Nature">
        <title>Complex archaea that bridge the gap between prokaryotes and eukaryotes.</title>
        <authorList>
            <person name="Spang A."/>
            <person name="Saw J.H."/>
            <person name="Jorgensen S.L."/>
            <person name="Zaremba-Niedzwiedzka K."/>
            <person name="Martijn J."/>
            <person name="Lind A.E."/>
            <person name="van Eijk R."/>
            <person name="Schleper C."/>
            <person name="Guy L."/>
            <person name="Ettema T.J."/>
        </authorList>
    </citation>
    <scope>NUCLEOTIDE SEQUENCE</scope>
</reference>
<protein>
    <submittedName>
        <fullName evidence="1">Uncharacterized protein</fullName>
    </submittedName>
</protein>
<evidence type="ECO:0000313" key="1">
    <source>
        <dbReference type="EMBL" id="KKO11470.1"/>
    </source>
</evidence>
<dbReference type="AlphaFoldDB" id="A0A0F9W559"/>
<sequence length="97" mass="10307">MRISVHVQMAAMEQLRRFVEAEGIGIDPVTDPTCDVTIAPGDKGQSSDLTTIYAGGSIACATAFELAAKLGISQTKMGKLLDHLDVKVRHCQLGCFG</sequence>
<organism evidence="1">
    <name type="scientific">marine sediment metagenome</name>
    <dbReference type="NCBI Taxonomy" id="412755"/>
    <lineage>
        <taxon>unclassified sequences</taxon>
        <taxon>metagenomes</taxon>
        <taxon>ecological metagenomes</taxon>
    </lineage>
</organism>